<protein>
    <submittedName>
        <fullName evidence="2">Uncharacterized protein</fullName>
    </submittedName>
</protein>
<organism evidence="2">
    <name type="scientific">Oikopleura dioica</name>
    <name type="common">Tunicate</name>
    <dbReference type="NCBI Taxonomy" id="34765"/>
    <lineage>
        <taxon>Eukaryota</taxon>
        <taxon>Metazoa</taxon>
        <taxon>Chordata</taxon>
        <taxon>Tunicata</taxon>
        <taxon>Appendicularia</taxon>
        <taxon>Copelata</taxon>
        <taxon>Oikopleuridae</taxon>
        <taxon>Oikopleura</taxon>
    </lineage>
</organism>
<dbReference type="AlphaFoldDB" id="E4Y8X1"/>
<evidence type="ECO:0000256" key="1">
    <source>
        <dbReference type="SAM" id="MobiDB-lite"/>
    </source>
</evidence>
<dbReference type="EMBL" id="FN654330">
    <property type="protein sequence ID" value="CBY43704.1"/>
    <property type="molecule type" value="Genomic_DNA"/>
</dbReference>
<feature type="region of interest" description="Disordered" evidence="1">
    <location>
        <begin position="82"/>
        <end position="166"/>
    </location>
</feature>
<dbReference type="Proteomes" id="UP000011014">
    <property type="component" value="Unassembled WGS sequence"/>
</dbReference>
<accession>E4Y8X1</accession>
<feature type="compositionally biased region" description="Basic residues" evidence="1">
    <location>
        <begin position="144"/>
        <end position="155"/>
    </location>
</feature>
<evidence type="ECO:0000313" key="2">
    <source>
        <dbReference type="EMBL" id="CBY43704.1"/>
    </source>
</evidence>
<sequence>MGTTQFLMEPTQQLMRLPETQVFIPQTQAMTKTQMLMAGNSGIQPVKLATPTAPIFNPPETITQKMMMETQPQNLMLQSQIKMSEPCSPDSAIASDDRLYEPLTSSQTGSIMTDEPEEEEIEEVKIQRAKSTSRPWKPPGLTRATRKSNKTRTARPWRPFFADEES</sequence>
<proteinExistence type="predicted"/>
<name>E4Y8X1_OIKDI</name>
<reference evidence="2" key="1">
    <citation type="journal article" date="2010" name="Science">
        <title>Plasticity of animal genome architecture unmasked by rapid evolution of a pelagic tunicate.</title>
        <authorList>
            <person name="Denoeud F."/>
            <person name="Henriet S."/>
            <person name="Mungpakdee S."/>
            <person name="Aury J.M."/>
            <person name="Da Silva C."/>
            <person name="Brinkmann H."/>
            <person name="Mikhaleva J."/>
            <person name="Olsen L.C."/>
            <person name="Jubin C."/>
            <person name="Canestro C."/>
            <person name="Bouquet J.M."/>
            <person name="Danks G."/>
            <person name="Poulain J."/>
            <person name="Campsteijn C."/>
            <person name="Adamski M."/>
            <person name="Cross I."/>
            <person name="Yadetie F."/>
            <person name="Muffato M."/>
            <person name="Louis A."/>
            <person name="Butcher S."/>
            <person name="Tsagkogeorga G."/>
            <person name="Konrad A."/>
            <person name="Singh S."/>
            <person name="Jensen M.F."/>
            <person name="Cong E.H."/>
            <person name="Eikeseth-Otteraa H."/>
            <person name="Noel B."/>
            <person name="Anthouard V."/>
            <person name="Porcel B.M."/>
            <person name="Kachouri-Lafond R."/>
            <person name="Nishino A."/>
            <person name="Ugolini M."/>
            <person name="Chourrout P."/>
            <person name="Nishida H."/>
            <person name="Aasland R."/>
            <person name="Huzurbazar S."/>
            <person name="Westhof E."/>
            <person name="Delsuc F."/>
            <person name="Lehrach H."/>
            <person name="Reinhardt R."/>
            <person name="Weissenbach J."/>
            <person name="Roy S.W."/>
            <person name="Artiguenave F."/>
            <person name="Postlethwait J.H."/>
            <person name="Manak J.R."/>
            <person name="Thompson E.M."/>
            <person name="Jaillon O."/>
            <person name="Du Pasquier L."/>
            <person name="Boudinot P."/>
            <person name="Liberles D.A."/>
            <person name="Volff J.N."/>
            <person name="Philippe H."/>
            <person name="Lenhard B."/>
            <person name="Roest Crollius H."/>
            <person name="Wincker P."/>
            <person name="Chourrout D."/>
        </authorList>
    </citation>
    <scope>NUCLEOTIDE SEQUENCE [LARGE SCALE GENOMIC DNA]</scope>
</reference>
<gene>
    <name evidence="2" type="ORF">GSOID_T00029303001</name>
</gene>